<evidence type="ECO:0000256" key="4">
    <source>
        <dbReference type="ARBA" id="ARBA00022448"/>
    </source>
</evidence>
<accession>A0A1Y3CEI2</accession>
<feature type="region of interest" description="Disordered" evidence="12">
    <location>
        <begin position="62"/>
        <end position="93"/>
    </location>
</feature>
<evidence type="ECO:0000256" key="2">
    <source>
        <dbReference type="ARBA" id="ARBA00004442"/>
    </source>
</evidence>
<dbReference type="STRING" id="1977882.B9T28_12400"/>
<dbReference type="InterPro" id="IPR008635">
    <property type="entry name" value="Coiled_stalk_dom"/>
</dbReference>
<keyword evidence="8" id="KW-0653">Protein transport</keyword>
<protein>
    <submittedName>
        <fullName evidence="16">Uncharacterized protein</fullName>
    </submittedName>
</protein>
<feature type="domain" description="Trimeric autotransporter adhesin YadA-like stalk" evidence="14">
    <location>
        <begin position="396"/>
        <end position="432"/>
    </location>
</feature>
<feature type="coiled-coil region" evidence="11">
    <location>
        <begin position="411"/>
        <end position="438"/>
    </location>
</feature>
<feature type="domain" description="Trimeric autotransporter adhesin YadA-like stalk" evidence="14">
    <location>
        <begin position="459"/>
        <end position="501"/>
    </location>
</feature>
<evidence type="ECO:0000256" key="7">
    <source>
        <dbReference type="ARBA" id="ARBA00022729"/>
    </source>
</evidence>
<organism evidence="16 17">
    <name type="scientific">Acinetobacter silvestris</name>
    <dbReference type="NCBI Taxonomy" id="1977882"/>
    <lineage>
        <taxon>Bacteria</taxon>
        <taxon>Pseudomonadati</taxon>
        <taxon>Pseudomonadota</taxon>
        <taxon>Gammaproteobacteria</taxon>
        <taxon>Moraxellales</taxon>
        <taxon>Moraxellaceae</taxon>
        <taxon>Acinetobacter</taxon>
    </lineage>
</organism>
<dbReference type="GO" id="GO:0015031">
    <property type="term" value="P:protein transport"/>
    <property type="evidence" value="ECO:0007669"/>
    <property type="project" value="UniProtKB-KW"/>
</dbReference>
<dbReference type="RefSeq" id="WP_086204295.1">
    <property type="nucleotide sequence ID" value="NZ_NEGB01000007.1"/>
</dbReference>
<keyword evidence="7" id="KW-0732">Signal</keyword>
<feature type="domain" description="Trimeric autotransporter adhesin YadA-like stalk" evidence="14">
    <location>
        <begin position="545"/>
        <end position="581"/>
    </location>
</feature>
<keyword evidence="9" id="KW-0472">Membrane</keyword>
<keyword evidence="10" id="KW-0998">Cell outer membrane</keyword>
<dbReference type="Pfam" id="PF13018">
    <property type="entry name" value="ESPR"/>
    <property type="match status" value="1"/>
</dbReference>
<dbReference type="InterPro" id="IPR005594">
    <property type="entry name" value="YadA_C"/>
</dbReference>
<dbReference type="InterPro" id="IPR045584">
    <property type="entry name" value="Pilin-like"/>
</dbReference>
<reference evidence="16 17" key="1">
    <citation type="submission" date="2017-04" db="EMBL/GenBank/DDBJ databases">
        <title>High diversity of culturable Acinetobacter species in natural soil and water ecosystems.</title>
        <authorList>
            <person name="Nemec A."/>
            <person name="Radolfova-Krizova L."/>
        </authorList>
    </citation>
    <scope>NUCLEOTIDE SEQUENCE [LARGE SCALE GENOMIC DNA]</scope>
    <source>
        <strain evidence="16 17">ANC 4999</strain>
    </source>
</reference>
<dbReference type="Gene3D" id="6.20.50.100">
    <property type="match status" value="3"/>
</dbReference>
<dbReference type="EMBL" id="NEGB01000007">
    <property type="protein sequence ID" value="OTG64312.1"/>
    <property type="molecule type" value="Genomic_DNA"/>
</dbReference>
<dbReference type="GO" id="GO:0009986">
    <property type="term" value="C:cell surface"/>
    <property type="evidence" value="ECO:0007669"/>
    <property type="project" value="UniProtKB-SubCell"/>
</dbReference>
<keyword evidence="6" id="KW-0812">Transmembrane</keyword>
<evidence type="ECO:0000256" key="5">
    <source>
        <dbReference type="ARBA" id="ARBA00022452"/>
    </source>
</evidence>
<evidence type="ECO:0000256" key="1">
    <source>
        <dbReference type="ARBA" id="ARBA00004241"/>
    </source>
</evidence>
<comment type="caution">
    <text evidence="16">The sequence shown here is derived from an EMBL/GenBank/DDBJ whole genome shotgun (WGS) entry which is preliminary data.</text>
</comment>
<comment type="subcellular location">
    <subcellularLocation>
        <location evidence="2">Cell outer membrane</location>
    </subcellularLocation>
    <subcellularLocation>
        <location evidence="1">Cell surface</location>
    </subcellularLocation>
</comment>
<evidence type="ECO:0000256" key="9">
    <source>
        <dbReference type="ARBA" id="ARBA00023136"/>
    </source>
</evidence>
<gene>
    <name evidence="16" type="ORF">B9T28_12400</name>
</gene>
<keyword evidence="5" id="KW-1134">Transmembrane beta strand</keyword>
<keyword evidence="4" id="KW-0813">Transport</keyword>
<feature type="domain" description="ESPR" evidence="15">
    <location>
        <begin position="1"/>
        <end position="46"/>
    </location>
</feature>
<evidence type="ECO:0000256" key="3">
    <source>
        <dbReference type="ARBA" id="ARBA00005848"/>
    </source>
</evidence>
<evidence type="ECO:0000256" key="8">
    <source>
        <dbReference type="ARBA" id="ARBA00022927"/>
    </source>
</evidence>
<dbReference type="Gene3D" id="2.20.70.140">
    <property type="match status" value="2"/>
</dbReference>
<evidence type="ECO:0000313" key="17">
    <source>
        <dbReference type="Proteomes" id="UP000242765"/>
    </source>
</evidence>
<dbReference type="Gene3D" id="3.30.1300.30">
    <property type="entry name" value="GSPII I/J protein-like"/>
    <property type="match status" value="1"/>
</dbReference>
<feature type="coiled-coil region" evidence="11">
    <location>
        <begin position="609"/>
        <end position="647"/>
    </location>
</feature>
<evidence type="ECO:0000256" key="12">
    <source>
        <dbReference type="SAM" id="MobiDB-lite"/>
    </source>
</evidence>
<dbReference type="InterPro" id="IPR024973">
    <property type="entry name" value="ESPR"/>
</dbReference>
<keyword evidence="11" id="KW-0175">Coiled coil</keyword>
<feature type="domain" description="Trimeric autotransporter adhesin YadA-like C-terminal membrane anchor" evidence="13">
    <location>
        <begin position="662"/>
        <end position="717"/>
    </location>
</feature>
<dbReference type="InterPro" id="IPR011049">
    <property type="entry name" value="Serralysin-like_metalloprot_C"/>
</dbReference>
<evidence type="ECO:0000256" key="6">
    <source>
        <dbReference type="ARBA" id="ARBA00022692"/>
    </source>
</evidence>
<dbReference type="AlphaFoldDB" id="A0A1Y3CEI2"/>
<sequence>MNNIYKVIWSATLGTWIAVSELAKAKTKSSQVTAIVGAATLIVMVSLSPEAMANGPHEDCGCDGDSDHSSQGWKINTGKSGTGTVSGSSSTKVKPGDEVKVIAGNNIALTQAGKTITVATNPNLVSTSITTGNSQLNNSGLTIVGGPKFTSTGISAGNQVINNVANGVALSDAVNKGQLDNTNQNVANLQNQTFKIQANGDSATAVKANDTVQFNDGANIKISRSGNDISVATAPKVNFDQVTVGSVITDKTKNTIVGLSNTTLTASDFAIVGRAASEEQLKIVSENANNANKGWTFSTTQSGTGVRSGNSSTIIAPGDDLDFIAGNNIALTQVGKTLEIETNPNLVSTSITTGNSRLDNNGVSIGSVVQLGGTGLTIVGGPSITTGGINAGNKIITHVANGVAGSDAVNKSQLDSAINNVQTNINQVNDQAVLYNKNPDSSVDKNNITLAGGANGTGIHNLADGTVASGSKDAVNGGQLADVRDDLQGQITNNTSDITNIKNDINNGSVGLVKQVGGSKGNITVAKDTGGTLVNISGTDGNRVVTGVAKGAVNATSTDAVNGSQLHTTNQAVVNYLGGGAGYDNITGSFNAPTYNVDNKTYNNVGGAIDALNQVDQNLNSKIDNVNNRLEDAFRATNHRIDRVEEQANAGIAAAMALENAPYIAGKYTYAVGAAYHSGENAIGVTLRKTANNGRWSLTGGVAVASQGDPSVRIGISGVIN</sequence>
<comment type="similarity">
    <text evidence="3">Belongs to the autotransporter-2 (AT-2) (TC 1.B.40) family.</text>
</comment>
<dbReference type="SUPFAM" id="SSF101967">
    <property type="entry name" value="Adhesin YadA, collagen-binding domain"/>
    <property type="match status" value="2"/>
</dbReference>
<dbReference type="Gene3D" id="6.10.250.2040">
    <property type="match status" value="1"/>
</dbReference>
<evidence type="ECO:0000313" key="16">
    <source>
        <dbReference type="EMBL" id="OTG64312.1"/>
    </source>
</evidence>
<feature type="domain" description="Trimeric autotransporter adhesin YadA-like stalk" evidence="14">
    <location>
        <begin position="161"/>
        <end position="200"/>
    </location>
</feature>
<dbReference type="Pfam" id="PF03895">
    <property type="entry name" value="YadA_anchor"/>
    <property type="match status" value="1"/>
</dbReference>
<dbReference type="SUPFAM" id="SSF54523">
    <property type="entry name" value="Pili subunits"/>
    <property type="match status" value="1"/>
</dbReference>
<evidence type="ECO:0000259" key="14">
    <source>
        <dbReference type="Pfam" id="PF05662"/>
    </source>
</evidence>
<feature type="compositionally biased region" description="Low complexity" evidence="12">
    <location>
        <begin position="77"/>
        <end position="93"/>
    </location>
</feature>
<evidence type="ECO:0000259" key="13">
    <source>
        <dbReference type="Pfam" id="PF03895"/>
    </source>
</evidence>
<dbReference type="Gene3D" id="1.20.5.170">
    <property type="match status" value="2"/>
</dbReference>
<proteinExistence type="inferred from homology"/>
<dbReference type="GO" id="GO:0009279">
    <property type="term" value="C:cell outer membrane"/>
    <property type="evidence" value="ECO:0007669"/>
    <property type="project" value="UniProtKB-SubCell"/>
</dbReference>
<dbReference type="Proteomes" id="UP000242765">
    <property type="component" value="Unassembled WGS sequence"/>
</dbReference>
<dbReference type="Pfam" id="PF05662">
    <property type="entry name" value="YadA_stalk"/>
    <property type="match status" value="4"/>
</dbReference>
<dbReference type="OrthoDB" id="1631723at2"/>
<name>A0A1Y3CEI2_9GAMM</name>
<evidence type="ECO:0000259" key="15">
    <source>
        <dbReference type="Pfam" id="PF13018"/>
    </source>
</evidence>
<evidence type="ECO:0000256" key="11">
    <source>
        <dbReference type="SAM" id="Coils"/>
    </source>
</evidence>
<keyword evidence="17" id="KW-1185">Reference proteome</keyword>
<evidence type="ECO:0000256" key="10">
    <source>
        <dbReference type="ARBA" id="ARBA00023237"/>
    </source>
</evidence>